<evidence type="ECO:0000313" key="2">
    <source>
        <dbReference type="Proteomes" id="UP000886657"/>
    </source>
</evidence>
<proteinExistence type="predicted"/>
<dbReference type="Proteomes" id="UP000886657">
    <property type="component" value="Unassembled WGS sequence"/>
</dbReference>
<protein>
    <submittedName>
        <fullName evidence="1">Uncharacterized protein</fullName>
    </submittedName>
</protein>
<name>A0A9D7XH32_9BACT</name>
<reference evidence="1" key="1">
    <citation type="submission" date="2020-10" db="EMBL/GenBank/DDBJ databases">
        <title>Connecting structure to function with the recovery of over 1000 high-quality activated sludge metagenome-assembled genomes encoding full-length rRNA genes using long-read sequencing.</title>
        <authorList>
            <person name="Singleton C.M."/>
            <person name="Petriglieri F."/>
            <person name="Kristensen J.M."/>
            <person name="Kirkegaard R.H."/>
            <person name="Michaelsen T.Y."/>
            <person name="Andersen M.H."/>
            <person name="Karst S.M."/>
            <person name="Dueholm M.S."/>
            <person name="Nielsen P.H."/>
            <person name="Albertsen M."/>
        </authorList>
    </citation>
    <scope>NUCLEOTIDE SEQUENCE</scope>
    <source>
        <strain evidence="1">Skiv_18-Q3-R9-52_MAXAC.067</strain>
    </source>
</reference>
<organism evidence="1 2">
    <name type="scientific">Candidatus Geothrix skivensis</name>
    <dbReference type="NCBI Taxonomy" id="2954439"/>
    <lineage>
        <taxon>Bacteria</taxon>
        <taxon>Pseudomonadati</taxon>
        <taxon>Acidobacteriota</taxon>
        <taxon>Holophagae</taxon>
        <taxon>Holophagales</taxon>
        <taxon>Holophagaceae</taxon>
        <taxon>Geothrix</taxon>
    </lineage>
</organism>
<comment type="caution">
    <text evidence="1">The sequence shown here is derived from an EMBL/GenBank/DDBJ whole genome shotgun (WGS) entry which is preliminary data.</text>
</comment>
<accession>A0A9D7XH32</accession>
<dbReference type="EMBL" id="JADKIO010000005">
    <property type="protein sequence ID" value="MBK9795258.1"/>
    <property type="molecule type" value="Genomic_DNA"/>
</dbReference>
<evidence type="ECO:0000313" key="1">
    <source>
        <dbReference type="EMBL" id="MBK9795258.1"/>
    </source>
</evidence>
<dbReference type="AlphaFoldDB" id="A0A9D7XH32"/>
<sequence length="202" mass="22474">MDRPVLRLAHALEDAEAQRENLASNYFLPEDRLAIQNAPLSSATEPTFLKPVLSGEPLAAFFELNAWVTSSIGTGAARRKTAPGLRRSLLRRLVEWPLSGAFGDRVEARISRWFIQRINGKMRVMPMGHSTAEVRLDARVYKGHTKGNHGKTRQAWHERVDRLRDLSGYPIDPVALGRGLGSQPLNRSIVAQDPVQAPPGLR</sequence>
<gene>
    <name evidence="1" type="ORF">IPP58_01940</name>
</gene>